<proteinExistence type="predicted"/>
<reference evidence="2" key="1">
    <citation type="submission" date="2021-02" db="EMBL/GenBank/DDBJ databases">
        <authorList>
            <person name="Dougan E. K."/>
            <person name="Rhodes N."/>
            <person name="Thang M."/>
            <person name="Chan C."/>
        </authorList>
    </citation>
    <scope>NUCLEOTIDE SEQUENCE</scope>
</reference>
<keyword evidence="3" id="KW-1185">Reference proteome</keyword>
<dbReference type="Proteomes" id="UP000601435">
    <property type="component" value="Unassembled WGS sequence"/>
</dbReference>
<feature type="compositionally biased region" description="Low complexity" evidence="1">
    <location>
        <begin position="50"/>
        <end position="59"/>
    </location>
</feature>
<dbReference type="EMBL" id="CAJNJA010059403">
    <property type="protein sequence ID" value="CAE7867564.1"/>
    <property type="molecule type" value="Genomic_DNA"/>
</dbReference>
<evidence type="ECO:0000313" key="2">
    <source>
        <dbReference type="EMBL" id="CAE7867564.1"/>
    </source>
</evidence>
<protein>
    <submittedName>
        <fullName evidence="2">Uncharacterized protein</fullName>
    </submittedName>
</protein>
<feature type="compositionally biased region" description="Polar residues" evidence="1">
    <location>
        <begin position="336"/>
        <end position="359"/>
    </location>
</feature>
<gene>
    <name evidence="2" type="ORF">SNEC2469_LOCUS27851</name>
</gene>
<dbReference type="AlphaFoldDB" id="A0A813AGD3"/>
<organism evidence="2 3">
    <name type="scientific">Symbiodinium necroappetens</name>
    <dbReference type="NCBI Taxonomy" id="1628268"/>
    <lineage>
        <taxon>Eukaryota</taxon>
        <taxon>Sar</taxon>
        <taxon>Alveolata</taxon>
        <taxon>Dinophyceae</taxon>
        <taxon>Suessiales</taxon>
        <taxon>Symbiodiniaceae</taxon>
        <taxon>Symbiodinium</taxon>
    </lineage>
</organism>
<feature type="region of interest" description="Disordered" evidence="1">
    <location>
        <begin position="325"/>
        <end position="366"/>
    </location>
</feature>
<sequence length="366" mass="39659">MVERDTEVKDLRAQNEELKTALQSSAQLLNEVMTAGGSGGGPPSLQALTEPPGLEPGEGQEVPLEVQPVDHQIALESEAENLKGVNELAPLPELSGDTGVEFSDWLYVAEQAIGAMSDSASLWFERTLGAARDAYARYQMASPLERLAIAPKVSPELLEPKWVRLDRKVMTLVLNAMPKTVKEDAVTHRVTSVATALYRLHVLYSPGGTAERAAILKHLEGASAGESISEVIAALRKWRRYLTRSAEMQLTAPDPSILLKGVETIIAACVQKHGEMSFRLSLARNELQLQNRPTNETVLRFYDHALAEMQQALPVKWANKPGEQPRIKAIGAGTGEASTNSSPTASPNKGSRGTASTTPCKFFLSE</sequence>
<evidence type="ECO:0000313" key="3">
    <source>
        <dbReference type="Proteomes" id="UP000601435"/>
    </source>
</evidence>
<accession>A0A813AGD3</accession>
<feature type="non-terminal residue" evidence="2">
    <location>
        <position position="1"/>
    </location>
</feature>
<comment type="caution">
    <text evidence="2">The sequence shown here is derived from an EMBL/GenBank/DDBJ whole genome shotgun (WGS) entry which is preliminary data.</text>
</comment>
<dbReference type="OrthoDB" id="423711at2759"/>
<feature type="region of interest" description="Disordered" evidence="1">
    <location>
        <begin position="30"/>
        <end position="59"/>
    </location>
</feature>
<evidence type="ECO:0000256" key="1">
    <source>
        <dbReference type="SAM" id="MobiDB-lite"/>
    </source>
</evidence>
<name>A0A813AGD3_9DINO</name>